<evidence type="ECO:0000256" key="1">
    <source>
        <dbReference type="SAM" id="MobiDB-lite"/>
    </source>
</evidence>
<dbReference type="EMBL" id="MPGH01000088">
    <property type="protein sequence ID" value="OLN88149.1"/>
    <property type="molecule type" value="Genomic_DNA"/>
</dbReference>
<feature type="compositionally biased region" description="Low complexity" evidence="1">
    <location>
        <begin position="55"/>
        <end position="66"/>
    </location>
</feature>
<feature type="compositionally biased region" description="Polar residues" evidence="1">
    <location>
        <begin position="37"/>
        <end position="54"/>
    </location>
</feature>
<protein>
    <submittedName>
        <fullName evidence="2">Uncharacterized protein</fullName>
    </submittedName>
</protein>
<gene>
    <name evidence="2" type="ORF">CCHL11_00488</name>
</gene>
<accession>A0A1Q8RUV1</accession>
<keyword evidence="3" id="KW-1185">Reference proteome</keyword>
<reference evidence="2 3" key="1">
    <citation type="submission" date="2016-11" db="EMBL/GenBank/DDBJ databases">
        <title>Draft Genome Assembly of Colletotrichum chlorophyti a pathogen of herbaceous plants.</title>
        <authorList>
            <person name="Gan P."/>
            <person name="Narusaka M."/>
            <person name="Tsushima A."/>
            <person name="Narusaka Y."/>
            <person name="Takano Y."/>
            <person name="Shirasu K."/>
        </authorList>
    </citation>
    <scope>NUCLEOTIDE SEQUENCE [LARGE SCALE GENOMIC DNA]</scope>
    <source>
        <strain evidence="2 3">NTL11</strain>
    </source>
</reference>
<feature type="region of interest" description="Disordered" evidence="1">
    <location>
        <begin position="1"/>
        <end position="93"/>
    </location>
</feature>
<evidence type="ECO:0000313" key="2">
    <source>
        <dbReference type="EMBL" id="OLN88149.1"/>
    </source>
</evidence>
<dbReference type="Proteomes" id="UP000186583">
    <property type="component" value="Unassembled WGS sequence"/>
</dbReference>
<dbReference type="AlphaFoldDB" id="A0A1Q8RUV1"/>
<evidence type="ECO:0000313" key="3">
    <source>
        <dbReference type="Proteomes" id="UP000186583"/>
    </source>
</evidence>
<dbReference type="OrthoDB" id="5370011at2759"/>
<proteinExistence type="predicted"/>
<sequence length="360" mass="40210">MSSPAQAGPSVPKEKKGLGKILSRAKTVFKRNDGSSKRLSTLSTANQQPPEQAITTGPSSTPTPATEQPASTAKDGVKESKEMKKESKETPKSKYENLEGVVKVPRAELFEERARKLGERFGLEIKQSEWISTEGTALRVEKPIRMRVHRTCHKCNATFAAAKECPSCQHVRCTKCVRHPPKRTEAEKIASREKRAAILKAQKENAPIIPDYSYDAKAAKDIVLKRPSKTGGQDLIYKKPRQRVRRTCHECQTLFTAGSKTCSKCNHNRCTDCPRDPPKKDKYPFGYPGDEFGPNAVPHHECHKCKTIYPGGAADGIKCKKCQHEKCTDCRRLKPRKVEPEPDPEILKSIQAKIESLKLK</sequence>
<comment type="caution">
    <text evidence="2">The sequence shown here is derived from an EMBL/GenBank/DDBJ whole genome shotgun (WGS) entry which is preliminary data.</text>
</comment>
<name>A0A1Q8RUV1_9PEZI</name>
<feature type="compositionally biased region" description="Basic and acidic residues" evidence="1">
    <location>
        <begin position="75"/>
        <end position="93"/>
    </location>
</feature>
<organism evidence="2 3">
    <name type="scientific">Colletotrichum chlorophyti</name>
    <dbReference type="NCBI Taxonomy" id="708187"/>
    <lineage>
        <taxon>Eukaryota</taxon>
        <taxon>Fungi</taxon>
        <taxon>Dikarya</taxon>
        <taxon>Ascomycota</taxon>
        <taxon>Pezizomycotina</taxon>
        <taxon>Sordariomycetes</taxon>
        <taxon>Hypocreomycetidae</taxon>
        <taxon>Glomerellales</taxon>
        <taxon>Glomerellaceae</taxon>
        <taxon>Colletotrichum</taxon>
    </lineage>
</organism>